<proteinExistence type="predicted"/>
<dbReference type="EMBL" id="JAYKXN010000008">
    <property type="protein sequence ID" value="KAK7264135.1"/>
    <property type="molecule type" value="Genomic_DNA"/>
</dbReference>
<protein>
    <submittedName>
        <fullName evidence="1">Uncharacterized protein</fullName>
    </submittedName>
</protein>
<comment type="caution">
    <text evidence="1">The sequence shown here is derived from an EMBL/GenBank/DDBJ whole genome shotgun (WGS) entry which is preliminary data.</text>
</comment>
<organism evidence="1 2">
    <name type="scientific">Clitoria ternatea</name>
    <name type="common">Butterfly pea</name>
    <dbReference type="NCBI Taxonomy" id="43366"/>
    <lineage>
        <taxon>Eukaryota</taxon>
        <taxon>Viridiplantae</taxon>
        <taxon>Streptophyta</taxon>
        <taxon>Embryophyta</taxon>
        <taxon>Tracheophyta</taxon>
        <taxon>Spermatophyta</taxon>
        <taxon>Magnoliopsida</taxon>
        <taxon>eudicotyledons</taxon>
        <taxon>Gunneridae</taxon>
        <taxon>Pentapetalae</taxon>
        <taxon>rosids</taxon>
        <taxon>fabids</taxon>
        <taxon>Fabales</taxon>
        <taxon>Fabaceae</taxon>
        <taxon>Papilionoideae</taxon>
        <taxon>50 kb inversion clade</taxon>
        <taxon>NPAAA clade</taxon>
        <taxon>indigoferoid/millettioid clade</taxon>
        <taxon>Phaseoleae</taxon>
        <taxon>Clitoria</taxon>
    </lineage>
</organism>
<dbReference type="Proteomes" id="UP001359559">
    <property type="component" value="Unassembled WGS sequence"/>
</dbReference>
<evidence type="ECO:0000313" key="2">
    <source>
        <dbReference type="Proteomes" id="UP001359559"/>
    </source>
</evidence>
<keyword evidence="2" id="KW-1185">Reference proteome</keyword>
<sequence>MQECSPLGPQYKAYNFVRSWDEFYPIFVQQWDEFWPILANRGDEFWQLMHSPSNETNSGEFVLQLVEVQTCSPAADTPWSILFAPCAISWFFVAFSEESLHVCHMQDFVFPSNEFQF</sequence>
<dbReference type="AlphaFoldDB" id="A0AAN9EZ16"/>
<accession>A0AAN9EZ16</accession>
<gene>
    <name evidence="1" type="ORF">RJT34_31739</name>
</gene>
<evidence type="ECO:0000313" key="1">
    <source>
        <dbReference type="EMBL" id="KAK7264135.1"/>
    </source>
</evidence>
<name>A0AAN9EZ16_CLITE</name>
<reference evidence="1 2" key="1">
    <citation type="submission" date="2024-01" db="EMBL/GenBank/DDBJ databases">
        <title>The genomes of 5 underutilized Papilionoideae crops provide insights into root nodulation and disease resistance.</title>
        <authorList>
            <person name="Yuan L."/>
        </authorList>
    </citation>
    <scope>NUCLEOTIDE SEQUENCE [LARGE SCALE GENOMIC DNA]</scope>
    <source>
        <strain evidence="1">LY-2023</strain>
        <tissue evidence="1">Leaf</tissue>
    </source>
</reference>